<proteinExistence type="predicted"/>
<feature type="region of interest" description="Disordered" evidence="1">
    <location>
        <begin position="1"/>
        <end position="52"/>
    </location>
</feature>
<gene>
    <name evidence="2" type="ORF">KU306_13245</name>
</gene>
<accession>A0ABY5RCW5</accession>
<evidence type="ECO:0008006" key="4">
    <source>
        <dbReference type="Google" id="ProtNLM"/>
    </source>
</evidence>
<sequence length="104" mass="11678">MADDTETHRSSDHHDYYGHNEPADHHEHSHEDSHEHSHDPADEAKLAECPNCGDSIRGADDIVRGDSVPEIRSMRKRSVMVGRQPNDLWLCKGCGATLGVRIRD</sequence>
<protein>
    <recommendedName>
        <fullName evidence="4">Small CPxCG-related zinc finger protein</fullName>
    </recommendedName>
</protein>
<reference evidence="2" key="1">
    <citation type="submission" date="2021-07" db="EMBL/GenBank/DDBJ databases">
        <title>Studies on halocins as antimicrobial molecules from haloarchaea.</title>
        <authorList>
            <person name="Kumar S."/>
            <person name="Khare S.K."/>
        </authorList>
    </citation>
    <scope>NUCLEOTIDE SEQUENCE</scope>
    <source>
        <strain evidence="2">NCIM 5678</strain>
    </source>
</reference>
<name>A0ABY5RCW5_HALLR</name>
<dbReference type="Proteomes" id="UP001058330">
    <property type="component" value="Chromosome"/>
</dbReference>
<evidence type="ECO:0000313" key="2">
    <source>
        <dbReference type="EMBL" id="UVE49870.1"/>
    </source>
</evidence>
<evidence type="ECO:0000256" key="1">
    <source>
        <dbReference type="SAM" id="MobiDB-lite"/>
    </source>
</evidence>
<organism evidence="2 3">
    <name type="scientific">Haloferax larsenii</name>
    <dbReference type="NCBI Taxonomy" id="302484"/>
    <lineage>
        <taxon>Archaea</taxon>
        <taxon>Methanobacteriati</taxon>
        <taxon>Methanobacteriota</taxon>
        <taxon>Stenosarchaea group</taxon>
        <taxon>Halobacteria</taxon>
        <taxon>Halobacteriales</taxon>
        <taxon>Haloferacaceae</taxon>
        <taxon>Haloferax</taxon>
    </lineage>
</organism>
<feature type="compositionally biased region" description="Basic and acidic residues" evidence="1">
    <location>
        <begin position="1"/>
        <end position="46"/>
    </location>
</feature>
<dbReference type="RefSeq" id="WP_258302230.1">
    <property type="nucleotide sequence ID" value="NZ_CP078063.1"/>
</dbReference>
<dbReference type="GeneID" id="74529890"/>
<dbReference type="EMBL" id="CP078063">
    <property type="protein sequence ID" value="UVE49870.1"/>
    <property type="molecule type" value="Genomic_DNA"/>
</dbReference>
<evidence type="ECO:0000313" key="3">
    <source>
        <dbReference type="Proteomes" id="UP001058330"/>
    </source>
</evidence>
<keyword evidence="3" id="KW-1185">Reference proteome</keyword>